<dbReference type="PATRIC" id="fig|163011.3.peg.4509"/>
<accession>A0A0J6HBA3</accession>
<reference evidence="3" key="2">
    <citation type="submission" date="2016-10" db="EMBL/GenBank/DDBJ databases">
        <authorList>
            <person name="de Groot N.N."/>
        </authorList>
    </citation>
    <scope>NUCLEOTIDE SEQUENCE [LARGE SCALE GENOMIC DNA]</scope>
    <source>
        <strain evidence="3">BS3782</strain>
    </source>
</reference>
<organism evidence="3 4">
    <name type="scientific">Pseudomonas lini</name>
    <dbReference type="NCBI Taxonomy" id="163011"/>
    <lineage>
        <taxon>Bacteria</taxon>
        <taxon>Pseudomonadati</taxon>
        <taxon>Pseudomonadota</taxon>
        <taxon>Gammaproteobacteria</taxon>
        <taxon>Pseudomonadales</taxon>
        <taxon>Pseudomonadaceae</taxon>
        <taxon>Pseudomonas</taxon>
    </lineage>
</organism>
<keyword evidence="1" id="KW-0732">Signal</keyword>
<evidence type="ECO:0000313" key="2">
    <source>
        <dbReference type="EMBL" id="KAB0505140.1"/>
    </source>
</evidence>
<sequence>MTRSRLILFLLLLISSRAISAEVDIDKAREMLKDYGLANCIANQFKGESEIKSDIGLAIGAYSAMGKGQHLIIQNEDTLEVTHDPYMETEKFMLDAYTNSSSVSKHSDKKMVFYACLEIYNSEELNTFIKSQDQYLPK</sequence>
<dbReference type="Proteomes" id="UP000182814">
    <property type="component" value="Chromosome I"/>
</dbReference>
<proteinExistence type="predicted"/>
<dbReference type="Gene3D" id="1.20.120.1620">
    <property type="match status" value="1"/>
</dbReference>
<evidence type="ECO:0000313" key="3">
    <source>
        <dbReference type="EMBL" id="SDS03453.1"/>
    </source>
</evidence>
<dbReference type="InterPro" id="IPR038314">
    <property type="entry name" value="T6SS_sf"/>
</dbReference>
<evidence type="ECO:0000313" key="4">
    <source>
        <dbReference type="Proteomes" id="UP000182814"/>
    </source>
</evidence>
<reference evidence="2 5" key="3">
    <citation type="submission" date="2019-09" db="EMBL/GenBank/DDBJ databases">
        <title>Draft genome sequences of 48 bacterial type strains from the CCUG.</title>
        <authorList>
            <person name="Tunovic T."/>
            <person name="Pineiro-Iglesias B."/>
            <person name="Unosson C."/>
            <person name="Inganas E."/>
            <person name="Ohlen M."/>
            <person name="Cardew S."/>
            <person name="Jensie-Markopoulos S."/>
            <person name="Salva-Serra F."/>
            <person name="Jaen-Luchoro D."/>
            <person name="Karlsson R."/>
            <person name="Svensson-Stadler L."/>
            <person name="Chun J."/>
            <person name="Moore E."/>
        </authorList>
    </citation>
    <scope>NUCLEOTIDE SEQUENCE [LARGE SCALE GENOMIC DNA]</scope>
    <source>
        <strain evidence="2 5">CCUG 51522</strain>
    </source>
</reference>
<dbReference type="Pfam" id="PF16695">
    <property type="entry name" value="Tai4"/>
    <property type="match status" value="1"/>
</dbReference>
<gene>
    <name evidence="2" type="ORF">F7R14_11635</name>
    <name evidence="3" type="ORF">SAMN04490191_0544</name>
</gene>
<dbReference type="RefSeq" id="WP_048396105.1">
    <property type="nucleotide sequence ID" value="NZ_JYLB01000005.1"/>
</dbReference>
<name>A0A0J6HBA3_9PSED</name>
<dbReference type="EMBL" id="VZPO01000004">
    <property type="protein sequence ID" value="KAB0505140.1"/>
    <property type="molecule type" value="Genomic_DNA"/>
</dbReference>
<keyword evidence="4" id="KW-1185">Reference proteome</keyword>
<feature type="signal peptide" evidence="1">
    <location>
        <begin position="1"/>
        <end position="20"/>
    </location>
</feature>
<dbReference type="AlphaFoldDB" id="A0A0J6HBA3"/>
<dbReference type="Proteomes" id="UP000434925">
    <property type="component" value="Unassembled WGS sequence"/>
</dbReference>
<evidence type="ECO:0000256" key="1">
    <source>
        <dbReference type="SAM" id="SignalP"/>
    </source>
</evidence>
<evidence type="ECO:0000313" key="5">
    <source>
        <dbReference type="Proteomes" id="UP000434925"/>
    </source>
</evidence>
<feature type="chain" id="PRO_5044543826" evidence="1">
    <location>
        <begin position="21"/>
        <end position="138"/>
    </location>
</feature>
<reference evidence="4" key="1">
    <citation type="submission" date="2016-10" db="EMBL/GenBank/DDBJ databases">
        <authorList>
            <person name="Varghese N."/>
            <person name="Submissions S."/>
        </authorList>
    </citation>
    <scope>NUCLEOTIDE SEQUENCE [LARGE SCALE GENOMIC DNA]</scope>
    <source>
        <strain evidence="4">BS3782</strain>
    </source>
</reference>
<protein>
    <submittedName>
        <fullName evidence="3">Type VI secretion system (T6SS), amidase immunity protein</fullName>
    </submittedName>
</protein>
<dbReference type="EMBL" id="LT629746">
    <property type="protein sequence ID" value="SDS03453.1"/>
    <property type="molecule type" value="Genomic_DNA"/>
</dbReference>
<dbReference type="InterPro" id="IPR032032">
    <property type="entry name" value="Tai4"/>
</dbReference>